<evidence type="ECO:0000313" key="5">
    <source>
        <dbReference type="Proteomes" id="UP001249851"/>
    </source>
</evidence>
<sequence>MADTERGFTFSEDELSTALAEALRYFKYDSLKVEQIECLRRVICLREDVLAVLPTGFGKSLIYRIIPKVLECLRNESNDTQKFIVCIVSPLEYIRKQQVASINKLHGLPAAAVGDNEETDKDIEDGGANIIFGSAEQWLSDKWKKALQFGNQHDNCLPFGGKQIIIVGEFLQLRPVPSTFDSGNFMFTSHIFRHAVPHRFQLTKVLRQSEDNKFFLDALSHVRLGTCSKETAAFIEMLSRDLSPELNSVATHIFFKKNAVLLVNRLRLEEIIV</sequence>
<protein>
    <recommendedName>
        <fullName evidence="1">ATP-dependent DNA helicase</fullName>
        <ecNumber evidence="1">5.6.2.3</ecNumber>
    </recommendedName>
</protein>
<proteinExistence type="inferred from homology"/>
<name>A0AAD9UZS6_ACRCE</name>
<evidence type="ECO:0000256" key="1">
    <source>
        <dbReference type="RuleBase" id="RU363044"/>
    </source>
</evidence>
<dbReference type="Pfam" id="PF05970">
    <property type="entry name" value="PIF1"/>
    <property type="match status" value="1"/>
</dbReference>
<reference evidence="4" key="1">
    <citation type="journal article" date="2023" name="G3 (Bethesda)">
        <title>Whole genome assembly and annotation of the endangered Caribbean coral Acropora cervicornis.</title>
        <authorList>
            <person name="Selwyn J.D."/>
            <person name="Vollmer S.V."/>
        </authorList>
    </citation>
    <scope>NUCLEOTIDE SEQUENCE</scope>
    <source>
        <strain evidence="4">K2</strain>
    </source>
</reference>
<keyword evidence="1 4" id="KW-0347">Helicase</keyword>
<evidence type="ECO:0000313" key="4">
    <source>
        <dbReference type="EMBL" id="KAK2555827.1"/>
    </source>
</evidence>
<dbReference type="GO" id="GO:0016787">
    <property type="term" value="F:hydrolase activity"/>
    <property type="evidence" value="ECO:0007669"/>
    <property type="project" value="UniProtKB-KW"/>
</dbReference>
<dbReference type="GO" id="GO:0006310">
    <property type="term" value="P:DNA recombination"/>
    <property type="evidence" value="ECO:0007669"/>
    <property type="project" value="UniProtKB-KW"/>
</dbReference>
<dbReference type="GO" id="GO:0003676">
    <property type="term" value="F:nucleic acid binding"/>
    <property type="evidence" value="ECO:0007669"/>
    <property type="project" value="InterPro"/>
</dbReference>
<dbReference type="GO" id="GO:0006281">
    <property type="term" value="P:DNA repair"/>
    <property type="evidence" value="ECO:0007669"/>
    <property type="project" value="UniProtKB-KW"/>
</dbReference>
<dbReference type="InterPro" id="IPR027417">
    <property type="entry name" value="P-loop_NTPase"/>
</dbReference>
<reference evidence="4" key="2">
    <citation type="journal article" date="2023" name="Science">
        <title>Genomic signatures of disease resistance in endangered staghorn corals.</title>
        <authorList>
            <person name="Vollmer S.V."/>
            <person name="Selwyn J.D."/>
            <person name="Despard B.A."/>
            <person name="Roesel C.L."/>
        </authorList>
    </citation>
    <scope>NUCLEOTIDE SEQUENCE</scope>
    <source>
        <strain evidence="4">K2</strain>
    </source>
</reference>
<accession>A0AAD9UZS6</accession>
<comment type="cofactor">
    <cofactor evidence="1">
        <name>Mg(2+)</name>
        <dbReference type="ChEBI" id="CHEBI:18420"/>
    </cofactor>
</comment>
<keyword evidence="1" id="KW-0067">ATP-binding</keyword>
<dbReference type="AlphaFoldDB" id="A0AAD9UZS6"/>
<dbReference type="InterPro" id="IPR011545">
    <property type="entry name" value="DEAD/DEAH_box_helicase_dom"/>
</dbReference>
<keyword evidence="1" id="KW-0233">DNA recombination</keyword>
<feature type="domain" description="DNA helicase Pif1-like DEAD-box helicase" evidence="3">
    <location>
        <begin position="152"/>
        <end position="231"/>
    </location>
</feature>
<evidence type="ECO:0000259" key="2">
    <source>
        <dbReference type="Pfam" id="PF00270"/>
    </source>
</evidence>
<dbReference type="Proteomes" id="UP001249851">
    <property type="component" value="Unassembled WGS sequence"/>
</dbReference>
<gene>
    <name evidence="4" type="ORF">P5673_022468</name>
</gene>
<comment type="catalytic activity">
    <reaction evidence="1">
        <text>ATP + H2O = ADP + phosphate + H(+)</text>
        <dbReference type="Rhea" id="RHEA:13065"/>
        <dbReference type="ChEBI" id="CHEBI:15377"/>
        <dbReference type="ChEBI" id="CHEBI:15378"/>
        <dbReference type="ChEBI" id="CHEBI:30616"/>
        <dbReference type="ChEBI" id="CHEBI:43474"/>
        <dbReference type="ChEBI" id="CHEBI:456216"/>
        <dbReference type="EC" id="5.6.2.3"/>
    </reaction>
</comment>
<keyword evidence="5" id="KW-1185">Reference proteome</keyword>
<keyword evidence="1" id="KW-0234">DNA repair</keyword>
<dbReference type="EC" id="5.6.2.3" evidence="1"/>
<organism evidence="4 5">
    <name type="scientific">Acropora cervicornis</name>
    <name type="common">Staghorn coral</name>
    <dbReference type="NCBI Taxonomy" id="6130"/>
    <lineage>
        <taxon>Eukaryota</taxon>
        <taxon>Metazoa</taxon>
        <taxon>Cnidaria</taxon>
        <taxon>Anthozoa</taxon>
        <taxon>Hexacorallia</taxon>
        <taxon>Scleractinia</taxon>
        <taxon>Astrocoeniina</taxon>
        <taxon>Acroporidae</taxon>
        <taxon>Acropora</taxon>
    </lineage>
</organism>
<dbReference type="Pfam" id="PF00270">
    <property type="entry name" value="DEAD"/>
    <property type="match status" value="1"/>
</dbReference>
<dbReference type="SUPFAM" id="SSF52540">
    <property type="entry name" value="P-loop containing nucleoside triphosphate hydrolases"/>
    <property type="match status" value="2"/>
</dbReference>
<feature type="domain" description="DEAD/DEAH-box helicase" evidence="2">
    <location>
        <begin position="37"/>
        <end position="144"/>
    </location>
</feature>
<dbReference type="GO" id="GO:0043139">
    <property type="term" value="F:5'-3' DNA helicase activity"/>
    <property type="evidence" value="ECO:0007669"/>
    <property type="project" value="UniProtKB-EC"/>
</dbReference>
<comment type="similarity">
    <text evidence="1">Belongs to the helicase family.</text>
</comment>
<dbReference type="Gene3D" id="3.40.50.300">
    <property type="entry name" value="P-loop containing nucleotide triphosphate hydrolases"/>
    <property type="match status" value="1"/>
</dbReference>
<keyword evidence="1" id="KW-0378">Hydrolase</keyword>
<dbReference type="EMBL" id="JARQWQ010000060">
    <property type="protein sequence ID" value="KAK2555827.1"/>
    <property type="molecule type" value="Genomic_DNA"/>
</dbReference>
<evidence type="ECO:0000259" key="3">
    <source>
        <dbReference type="Pfam" id="PF05970"/>
    </source>
</evidence>
<dbReference type="InterPro" id="IPR010285">
    <property type="entry name" value="DNA_helicase_pif1-like_DEAD"/>
</dbReference>
<dbReference type="GO" id="GO:0005524">
    <property type="term" value="F:ATP binding"/>
    <property type="evidence" value="ECO:0007669"/>
    <property type="project" value="UniProtKB-KW"/>
</dbReference>
<keyword evidence="1" id="KW-0227">DNA damage</keyword>
<comment type="caution">
    <text evidence="4">The sequence shown here is derived from an EMBL/GenBank/DDBJ whole genome shotgun (WGS) entry which is preliminary data.</text>
</comment>
<keyword evidence="1" id="KW-0547">Nucleotide-binding</keyword>
<dbReference type="GO" id="GO:0000723">
    <property type="term" value="P:telomere maintenance"/>
    <property type="evidence" value="ECO:0007669"/>
    <property type="project" value="InterPro"/>
</dbReference>